<name>A0A1I0LV03_9ACTN</name>
<evidence type="ECO:0000313" key="1">
    <source>
        <dbReference type="EMBL" id="SEU47569.1"/>
    </source>
</evidence>
<evidence type="ECO:0000313" key="2">
    <source>
        <dbReference type="Proteomes" id="UP000199361"/>
    </source>
</evidence>
<gene>
    <name evidence="1" type="ORF">SAMN05421811_1303</name>
</gene>
<dbReference type="AlphaFoldDB" id="A0A1I0LV03"/>
<dbReference type="CDD" id="cd11532">
    <property type="entry name" value="NTP-PPase_COG4997"/>
    <property type="match status" value="1"/>
</dbReference>
<dbReference type="EMBL" id="FOHX01000030">
    <property type="protein sequence ID" value="SEU47569.1"/>
    <property type="molecule type" value="Genomic_DNA"/>
</dbReference>
<dbReference type="STRING" id="568860.SAMN05421811_1303"/>
<proteinExistence type="predicted"/>
<accession>A0A1I0LV03</accession>
<sequence>MGRLVRDRVPDIIRQSGREPVIAVLDDIDYRKALLTKLFEEADELREASLAEVAEEMIGRLRA</sequence>
<protein>
    <submittedName>
        <fullName evidence="1">Uncharacterized protein</fullName>
    </submittedName>
</protein>
<organism evidence="1 2">
    <name type="scientific">Nonomuraea wenchangensis</name>
    <dbReference type="NCBI Taxonomy" id="568860"/>
    <lineage>
        <taxon>Bacteria</taxon>
        <taxon>Bacillati</taxon>
        <taxon>Actinomycetota</taxon>
        <taxon>Actinomycetes</taxon>
        <taxon>Streptosporangiales</taxon>
        <taxon>Streptosporangiaceae</taxon>
        <taxon>Nonomuraea</taxon>
    </lineage>
</organism>
<dbReference type="InterPro" id="IPR038735">
    <property type="entry name" value="MSMEG_1276-like_NTP-PPase_dom"/>
</dbReference>
<reference evidence="1 2" key="1">
    <citation type="submission" date="2016-10" db="EMBL/GenBank/DDBJ databases">
        <authorList>
            <person name="de Groot N.N."/>
        </authorList>
    </citation>
    <scope>NUCLEOTIDE SEQUENCE [LARGE SCALE GENOMIC DNA]</scope>
    <source>
        <strain evidence="1 2">CGMCC 4.5598</strain>
    </source>
</reference>
<dbReference type="Proteomes" id="UP000199361">
    <property type="component" value="Unassembled WGS sequence"/>
</dbReference>
<keyword evidence="2" id="KW-1185">Reference proteome</keyword>